<comment type="caution">
    <text evidence="2">The sequence shown here is derived from an EMBL/GenBank/DDBJ whole genome shotgun (WGS) entry which is preliminary data.</text>
</comment>
<name>X7F4L8_9RHOB</name>
<dbReference type="Proteomes" id="UP000023430">
    <property type="component" value="Unassembled WGS sequence"/>
</dbReference>
<dbReference type="eggNOG" id="ENOG5032S0I">
    <property type="taxonomic scope" value="Bacteria"/>
</dbReference>
<organism evidence="2 3">
    <name type="scientific">Roseivivax isoporae LMG 25204</name>
    <dbReference type="NCBI Taxonomy" id="1449351"/>
    <lineage>
        <taxon>Bacteria</taxon>
        <taxon>Pseudomonadati</taxon>
        <taxon>Pseudomonadota</taxon>
        <taxon>Alphaproteobacteria</taxon>
        <taxon>Rhodobacterales</taxon>
        <taxon>Roseobacteraceae</taxon>
        <taxon>Roseivivax</taxon>
    </lineage>
</organism>
<dbReference type="EMBL" id="JAME01000027">
    <property type="protein sequence ID" value="ETX27760.1"/>
    <property type="molecule type" value="Genomic_DNA"/>
</dbReference>
<evidence type="ECO:0000313" key="3">
    <source>
        <dbReference type="Proteomes" id="UP000023430"/>
    </source>
</evidence>
<dbReference type="STRING" id="1449351.RISW2_11205"/>
<feature type="chain" id="PRO_5004978524" evidence="1">
    <location>
        <begin position="23"/>
        <end position="124"/>
    </location>
</feature>
<evidence type="ECO:0000313" key="2">
    <source>
        <dbReference type="EMBL" id="ETX27760.1"/>
    </source>
</evidence>
<keyword evidence="3" id="KW-1185">Reference proteome</keyword>
<reference evidence="2 3" key="1">
    <citation type="submission" date="2014-01" db="EMBL/GenBank/DDBJ databases">
        <title>Roseivivax isoporae LMG 25204 Genome Sequencing.</title>
        <authorList>
            <person name="Lai Q."/>
            <person name="Li G."/>
            <person name="Shao Z."/>
        </authorList>
    </citation>
    <scope>NUCLEOTIDE SEQUENCE [LARGE SCALE GENOMIC DNA]</scope>
    <source>
        <strain evidence="2 3">LMG 25204</strain>
    </source>
</reference>
<evidence type="ECO:0000256" key="1">
    <source>
        <dbReference type="SAM" id="SignalP"/>
    </source>
</evidence>
<dbReference type="RefSeq" id="WP_051492107.1">
    <property type="nucleotide sequence ID" value="NZ_JAME01000027.1"/>
</dbReference>
<dbReference type="PATRIC" id="fig|1449351.3.peg.3298"/>
<feature type="signal peptide" evidence="1">
    <location>
        <begin position="1"/>
        <end position="22"/>
    </location>
</feature>
<dbReference type="OrthoDB" id="573055at2"/>
<gene>
    <name evidence="2" type="ORF">RISW2_11205</name>
</gene>
<protein>
    <submittedName>
        <fullName evidence="2">Uncharacterized protein</fullName>
    </submittedName>
</protein>
<dbReference type="AlphaFoldDB" id="X7F4L8"/>
<sequence length="124" mass="13401">MKLALIATGLATLLGAGTGAGADPVEVVAMSAEKTGMGWRVSVTLRHADTGWDHYADAWRIEDAEGRVLGTRELLHPHLTEQPFTRSLSSVMMPDGTSELHVRARCSVDGWNETTRAFPVTRGD</sequence>
<proteinExistence type="predicted"/>
<keyword evidence="1" id="KW-0732">Signal</keyword>
<accession>X7F4L8</accession>